<dbReference type="VEuPathDB" id="VectorBase:GPPI040690"/>
<proteinExistence type="predicted"/>
<organism evidence="1 2">
    <name type="scientific">Glossina palpalis gambiensis</name>
    <dbReference type="NCBI Taxonomy" id="67801"/>
    <lineage>
        <taxon>Eukaryota</taxon>
        <taxon>Metazoa</taxon>
        <taxon>Ecdysozoa</taxon>
        <taxon>Arthropoda</taxon>
        <taxon>Hexapoda</taxon>
        <taxon>Insecta</taxon>
        <taxon>Pterygota</taxon>
        <taxon>Neoptera</taxon>
        <taxon>Endopterygota</taxon>
        <taxon>Diptera</taxon>
        <taxon>Brachycera</taxon>
        <taxon>Muscomorpha</taxon>
        <taxon>Hippoboscoidea</taxon>
        <taxon>Glossinidae</taxon>
        <taxon>Glossina</taxon>
    </lineage>
</organism>
<reference evidence="2" key="1">
    <citation type="submission" date="2015-01" db="EMBL/GenBank/DDBJ databases">
        <authorList>
            <person name="Aksoy S."/>
            <person name="Warren W."/>
            <person name="Wilson R.K."/>
        </authorList>
    </citation>
    <scope>NUCLEOTIDE SEQUENCE [LARGE SCALE GENOMIC DNA]</scope>
    <source>
        <strain evidence="2">IAEA</strain>
    </source>
</reference>
<name>A0A1B0BU87_9MUSC</name>
<keyword evidence="2" id="KW-1185">Reference proteome</keyword>
<dbReference type="AlphaFoldDB" id="A0A1B0BU87"/>
<protein>
    <submittedName>
        <fullName evidence="1">Uncharacterized protein</fullName>
    </submittedName>
</protein>
<dbReference type="EMBL" id="JXJN01020566">
    <property type="status" value="NOT_ANNOTATED_CDS"/>
    <property type="molecule type" value="Genomic_DNA"/>
</dbReference>
<reference evidence="1" key="2">
    <citation type="submission" date="2020-05" db="UniProtKB">
        <authorList>
            <consortium name="EnsemblMetazoa"/>
        </authorList>
    </citation>
    <scope>IDENTIFICATION</scope>
    <source>
        <strain evidence="1">IAEA</strain>
    </source>
</reference>
<evidence type="ECO:0000313" key="1">
    <source>
        <dbReference type="EnsemblMetazoa" id="GPPI040690-PA"/>
    </source>
</evidence>
<sequence length="163" mass="18385">MNAFNIRNKSYVFHHNCYFFLQSSSENPVVQNELLSLSNLETLANGQLKIWNRLNSSILLRSVIASNILQNAFTHRRQVVDVPRGLDVFLFLLAIKLPLAVLKCLSSRGLRFFCGQWVKGLLDQESEELLVEVTNACSCCDSNLYKKNYFCGSAKPAAGKIHS</sequence>
<evidence type="ECO:0000313" key="2">
    <source>
        <dbReference type="Proteomes" id="UP000092460"/>
    </source>
</evidence>
<dbReference type="EnsemblMetazoa" id="GPPI040690-RA">
    <property type="protein sequence ID" value="GPPI040690-PA"/>
    <property type="gene ID" value="GPPI040690"/>
</dbReference>
<dbReference type="Proteomes" id="UP000092460">
    <property type="component" value="Unassembled WGS sequence"/>
</dbReference>
<accession>A0A1B0BU87</accession>